<feature type="region of interest" description="Disordered" evidence="1">
    <location>
        <begin position="1"/>
        <end position="33"/>
    </location>
</feature>
<feature type="region of interest" description="Disordered" evidence="1">
    <location>
        <begin position="210"/>
        <end position="250"/>
    </location>
</feature>
<evidence type="ECO:0000313" key="2">
    <source>
        <dbReference type="EMBL" id="CAL1698833.1"/>
    </source>
</evidence>
<organism evidence="2 3">
    <name type="scientific">Somion occarium</name>
    <dbReference type="NCBI Taxonomy" id="3059160"/>
    <lineage>
        <taxon>Eukaryota</taxon>
        <taxon>Fungi</taxon>
        <taxon>Dikarya</taxon>
        <taxon>Basidiomycota</taxon>
        <taxon>Agaricomycotina</taxon>
        <taxon>Agaricomycetes</taxon>
        <taxon>Polyporales</taxon>
        <taxon>Cerrenaceae</taxon>
        <taxon>Somion</taxon>
    </lineage>
</organism>
<name>A0ABP1CVW8_9APHY</name>
<sequence length="250" mass="26064">MSADNQGLPIGGGALFNPHPHPHHLPLSYHHGNDKHDDDRYIVKIHNQIEVGRPNDNHDRRGYQGYHHGGSEGIGGPGLGLPRIGDGAGIGGGGFGKGVGLAEPDIGGGISGPGVDSVEIGQGFHHGLGQSIGTSTSQVSAIALSRWGGVGPVKKDNKLADLTKQLERITLEEGEKAAEILHLRKKKELLIALFRASVTHSQLEVLVKESGESDKTRANVAGGNSSSATRENKDDDGAASSGAEKEDGDE</sequence>
<keyword evidence="3" id="KW-1185">Reference proteome</keyword>
<evidence type="ECO:0000256" key="1">
    <source>
        <dbReference type="SAM" id="MobiDB-lite"/>
    </source>
</evidence>
<dbReference type="EMBL" id="OZ037954">
    <property type="protein sequence ID" value="CAL1698833.1"/>
    <property type="molecule type" value="Genomic_DNA"/>
</dbReference>
<protein>
    <submittedName>
        <fullName evidence="2">Uncharacterized protein</fullName>
    </submittedName>
</protein>
<accession>A0ABP1CVW8</accession>
<proteinExistence type="predicted"/>
<evidence type="ECO:0000313" key="3">
    <source>
        <dbReference type="Proteomes" id="UP001497453"/>
    </source>
</evidence>
<gene>
    <name evidence="2" type="ORF">GFSPODELE1_LOCUS2343</name>
</gene>
<reference evidence="3" key="1">
    <citation type="submission" date="2024-04" db="EMBL/GenBank/DDBJ databases">
        <authorList>
            <person name="Shaw F."/>
            <person name="Minotto A."/>
        </authorList>
    </citation>
    <scope>NUCLEOTIDE SEQUENCE [LARGE SCALE GENOMIC DNA]</scope>
</reference>
<dbReference type="Proteomes" id="UP001497453">
    <property type="component" value="Chromosome 11"/>
</dbReference>